<organism evidence="2 3">
    <name type="scientific">Colletotrichum kahawae</name>
    <name type="common">Coffee berry disease fungus</name>
    <dbReference type="NCBI Taxonomy" id="34407"/>
    <lineage>
        <taxon>Eukaryota</taxon>
        <taxon>Fungi</taxon>
        <taxon>Dikarya</taxon>
        <taxon>Ascomycota</taxon>
        <taxon>Pezizomycotina</taxon>
        <taxon>Sordariomycetes</taxon>
        <taxon>Hypocreomycetidae</taxon>
        <taxon>Glomerellales</taxon>
        <taxon>Glomerellaceae</taxon>
        <taxon>Colletotrichum</taxon>
        <taxon>Colletotrichum gloeosporioides species complex</taxon>
    </lineage>
</organism>
<dbReference type="Pfam" id="PF20183">
    <property type="entry name" value="DUF6546"/>
    <property type="match status" value="1"/>
</dbReference>
<evidence type="ECO:0000313" key="3">
    <source>
        <dbReference type="Proteomes" id="UP001281614"/>
    </source>
</evidence>
<accession>A0AAE0DBV0</accession>
<name>A0AAE0DBV0_COLKA</name>
<dbReference type="InterPro" id="IPR046676">
    <property type="entry name" value="DUF6546"/>
</dbReference>
<comment type="caution">
    <text evidence="2">The sequence shown here is derived from an EMBL/GenBank/DDBJ whole genome shotgun (WGS) entry which is preliminary data.</text>
</comment>
<evidence type="ECO:0000313" key="2">
    <source>
        <dbReference type="EMBL" id="KAK2775300.1"/>
    </source>
</evidence>
<evidence type="ECO:0000259" key="1">
    <source>
        <dbReference type="Pfam" id="PF20183"/>
    </source>
</evidence>
<gene>
    <name evidence="2" type="ORF">CKAH01_12810</name>
</gene>
<feature type="domain" description="DUF6546" evidence="1">
    <location>
        <begin position="251"/>
        <end position="421"/>
    </location>
</feature>
<sequence length="514" mass="57881">MIAELVTRQEERGHETRPVRVHRQVQRTTRLLQLVATGAEWQSIIEKETFASLKLRSVADILRLGQIVDRRRERCIKKIRLHVELADYDHDVCELEEDQDTMRLNNTIFSQHLIPLLSIISQWKDSSGLTLDLSAASRSDSLHSFSKLYSDVDLTFWAANDVSLEERKRTLGNLLDLSSQDSDQVVLPSVPAVARFILTRRHFRSFSPETVRVVLGCFPNLEQVAYEPYAGVDEDTQSARDAANTALLNELPKSTRTVSLWEYDRHPLNDEPTKKLDHDLVLAAANASHRLESLCVTFALEAHDFFDVQLPTDLAPWRNLHTLSLTSSWLTMADSALVNRVLLAAGEKAKPMPKLQIMELWHHKRETSVGGTGCFLFQYEAGDGLATATVYRTAGTSDFIPAKEVKEAWDAVAKGGLEFDVINTPLAFSYSEQYPMVGSLEGVLRQDLGGIRHAMGHWDADMQDDALGTPPWECGTKSKICLEVQLKERVFSRCTEESEGFIRQVRVAHGQTLT</sequence>
<reference evidence="2" key="1">
    <citation type="submission" date="2023-02" db="EMBL/GenBank/DDBJ databases">
        <title>Colletotrichum kahawae CIFC_Que2 genome sequencing and assembly.</title>
        <authorList>
            <person name="Baroncelli R."/>
        </authorList>
    </citation>
    <scope>NUCLEOTIDE SEQUENCE</scope>
    <source>
        <strain evidence="2">CIFC_Que2</strain>
    </source>
</reference>
<dbReference type="EMBL" id="VYYT01000037">
    <property type="protein sequence ID" value="KAK2775300.1"/>
    <property type="molecule type" value="Genomic_DNA"/>
</dbReference>
<keyword evidence="3" id="KW-1185">Reference proteome</keyword>
<dbReference type="Proteomes" id="UP001281614">
    <property type="component" value="Unassembled WGS sequence"/>
</dbReference>
<protein>
    <recommendedName>
        <fullName evidence="1">DUF6546 domain-containing protein</fullName>
    </recommendedName>
</protein>
<proteinExistence type="predicted"/>
<dbReference type="AlphaFoldDB" id="A0AAE0DBV0"/>